<dbReference type="OrthoDB" id="2454533at2"/>
<organism evidence="1 2">
    <name type="scientific">Exobacillus caeni</name>
    <dbReference type="NCBI Taxonomy" id="2574798"/>
    <lineage>
        <taxon>Bacteria</taxon>
        <taxon>Bacillati</taxon>
        <taxon>Bacillota</taxon>
        <taxon>Bacilli</taxon>
        <taxon>Bacillales</taxon>
        <taxon>Guptibacillaceae</taxon>
        <taxon>Exobacillus</taxon>
    </lineage>
</organism>
<dbReference type="PROSITE" id="PS51257">
    <property type="entry name" value="PROKAR_LIPOPROTEIN"/>
    <property type="match status" value="1"/>
</dbReference>
<gene>
    <name evidence="1" type="ORF">FCL54_14540</name>
</gene>
<dbReference type="AlphaFoldDB" id="A0A5R9F0A5"/>
<protein>
    <recommendedName>
        <fullName evidence="3">Lipoprotein</fullName>
    </recommendedName>
</protein>
<accession>A0A5R9F0A5</accession>
<evidence type="ECO:0000313" key="1">
    <source>
        <dbReference type="EMBL" id="TLS36441.1"/>
    </source>
</evidence>
<dbReference type="EMBL" id="SWLG01000010">
    <property type="protein sequence ID" value="TLS36441.1"/>
    <property type="molecule type" value="Genomic_DNA"/>
</dbReference>
<comment type="caution">
    <text evidence="1">The sequence shown here is derived from an EMBL/GenBank/DDBJ whole genome shotgun (WGS) entry which is preliminary data.</text>
</comment>
<reference evidence="1 2" key="1">
    <citation type="submission" date="2019-04" db="EMBL/GenBank/DDBJ databases">
        <title>Bacillus caeni sp. nov., a bacterium isolated from mangrove sediment.</title>
        <authorList>
            <person name="Huang H."/>
            <person name="Mo K."/>
            <person name="Hu Y."/>
        </authorList>
    </citation>
    <scope>NUCLEOTIDE SEQUENCE [LARGE SCALE GENOMIC DNA]</scope>
    <source>
        <strain evidence="1 2">HB172195</strain>
    </source>
</reference>
<proteinExistence type="predicted"/>
<sequence length="173" mass="19760">MKIIKLLFGFFSIIGLMTGCVSDEVDSPIYSGKNLNIGVIGKVPEVREQNVSFTNIEFEDLKTDLDKTSSDLDAIFIMKDHLSQAAESQYANIYKSLSIPTFFFETNKGYLPFVNKDMTYENSPKIRELTYATGYLQKEENAKYWAYGLYNDVVNETNVEDVYTRVFTTIDSL</sequence>
<evidence type="ECO:0008006" key="3">
    <source>
        <dbReference type="Google" id="ProtNLM"/>
    </source>
</evidence>
<evidence type="ECO:0000313" key="2">
    <source>
        <dbReference type="Proteomes" id="UP000308230"/>
    </source>
</evidence>
<keyword evidence="2" id="KW-1185">Reference proteome</keyword>
<name>A0A5R9F0A5_9BACL</name>
<dbReference type="RefSeq" id="WP_138127477.1">
    <property type="nucleotide sequence ID" value="NZ_SWLG01000010.1"/>
</dbReference>
<dbReference type="Proteomes" id="UP000308230">
    <property type="component" value="Unassembled WGS sequence"/>
</dbReference>